<dbReference type="RefSeq" id="WP_345004707.1">
    <property type="nucleotide sequence ID" value="NZ_BAABCY010000031.1"/>
</dbReference>
<comment type="caution">
    <text evidence="1">The sequence shown here is derived from an EMBL/GenBank/DDBJ whole genome shotgun (WGS) entry which is preliminary data.</text>
</comment>
<keyword evidence="2" id="KW-1185">Reference proteome</keyword>
<sequence length="196" mass="23137">MMEIYFKKALVLLMPIYFIISCQNVKGEKQIDSIKNQNNGILDEKLLIPDSLRIYAPFNNYISDSLEISNANFKIYSIINSSCITCISNIKLWNSIIVEFKKYEVPVILICESDDEFELMKYLCESRKINDFSYPFFLDERREWFKLNKFMKNDDDFNTVLTDVNNKVILKGNPLYSKEIKGLYINKIKGEFKMLH</sequence>
<evidence type="ECO:0000313" key="2">
    <source>
        <dbReference type="Proteomes" id="UP001500954"/>
    </source>
</evidence>
<proteinExistence type="predicted"/>
<accession>A0ABP6X673</accession>
<gene>
    <name evidence="1" type="ORF">GCM10022395_09630</name>
</gene>
<dbReference type="PROSITE" id="PS51257">
    <property type="entry name" value="PROKAR_LIPOPROTEIN"/>
    <property type="match status" value="1"/>
</dbReference>
<organism evidence="1 2">
    <name type="scientific">Snuella lapsa</name>
    <dbReference type="NCBI Taxonomy" id="870481"/>
    <lineage>
        <taxon>Bacteria</taxon>
        <taxon>Pseudomonadati</taxon>
        <taxon>Bacteroidota</taxon>
        <taxon>Flavobacteriia</taxon>
        <taxon>Flavobacteriales</taxon>
        <taxon>Flavobacteriaceae</taxon>
        <taxon>Snuella</taxon>
    </lineage>
</organism>
<protein>
    <recommendedName>
        <fullName evidence="3">Redoxin domain-containing protein</fullName>
    </recommendedName>
</protein>
<dbReference type="Proteomes" id="UP001500954">
    <property type="component" value="Unassembled WGS sequence"/>
</dbReference>
<name>A0ABP6X673_9FLAO</name>
<reference evidence="2" key="1">
    <citation type="journal article" date="2019" name="Int. J. Syst. Evol. Microbiol.">
        <title>The Global Catalogue of Microorganisms (GCM) 10K type strain sequencing project: providing services to taxonomists for standard genome sequencing and annotation.</title>
        <authorList>
            <consortium name="The Broad Institute Genomics Platform"/>
            <consortium name="The Broad Institute Genome Sequencing Center for Infectious Disease"/>
            <person name="Wu L."/>
            <person name="Ma J."/>
        </authorList>
    </citation>
    <scope>NUCLEOTIDE SEQUENCE [LARGE SCALE GENOMIC DNA]</scope>
    <source>
        <strain evidence="2">JCM 17111</strain>
    </source>
</reference>
<evidence type="ECO:0008006" key="3">
    <source>
        <dbReference type="Google" id="ProtNLM"/>
    </source>
</evidence>
<evidence type="ECO:0000313" key="1">
    <source>
        <dbReference type="EMBL" id="GAA3561010.1"/>
    </source>
</evidence>
<dbReference type="EMBL" id="BAABCY010000031">
    <property type="protein sequence ID" value="GAA3561010.1"/>
    <property type="molecule type" value="Genomic_DNA"/>
</dbReference>